<dbReference type="InterPro" id="IPR000340">
    <property type="entry name" value="Dual-sp_phosphatase_cat-dom"/>
</dbReference>
<dbReference type="Gene3D" id="3.90.190.10">
    <property type="entry name" value="Protein tyrosine phosphatase superfamily"/>
    <property type="match status" value="1"/>
</dbReference>
<evidence type="ECO:0000259" key="4">
    <source>
        <dbReference type="PROSITE" id="PS50056"/>
    </source>
</evidence>
<dbReference type="SUPFAM" id="SSF52821">
    <property type="entry name" value="Rhodanese/Cell cycle control phosphatase"/>
    <property type="match status" value="1"/>
</dbReference>
<dbReference type="Proteomes" id="UP000677054">
    <property type="component" value="Unassembled WGS sequence"/>
</dbReference>
<dbReference type="EMBL" id="LR899883">
    <property type="protein sequence ID" value="CAD7243089.1"/>
    <property type="molecule type" value="Genomic_DNA"/>
</dbReference>
<evidence type="ECO:0000313" key="5">
    <source>
        <dbReference type="EMBL" id="CAD7243089.1"/>
    </source>
</evidence>
<dbReference type="InterPro" id="IPR053272">
    <property type="entry name" value="STY_interacting-like"/>
</dbReference>
<reference evidence="5" key="1">
    <citation type="submission" date="2020-11" db="EMBL/GenBank/DDBJ databases">
        <authorList>
            <person name="Tran Van P."/>
        </authorList>
    </citation>
    <scope>NUCLEOTIDE SEQUENCE</scope>
</reference>
<dbReference type="InterPro" id="IPR020422">
    <property type="entry name" value="TYR_PHOSPHATASE_DUAL_dom"/>
</dbReference>
<name>A0A7R8X9L4_9CRUS</name>
<dbReference type="SUPFAM" id="SSF52799">
    <property type="entry name" value="(Phosphotyrosine protein) phosphatases II"/>
    <property type="match status" value="1"/>
</dbReference>
<evidence type="ECO:0008006" key="7">
    <source>
        <dbReference type="Google" id="ProtNLM"/>
    </source>
</evidence>
<dbReference type="InterPro" id="IPR000387">
    <property type="entry name" value="Tyr_Pase_dom"/>
</dbReference>
<dbReference type="GO" id="GO:2001244">
    <property type="term" value="P:positive regulation of intrinsic apoptotic signaling pathway"/>
    <property type="evidence" value="ECO:0007669"/>
    <property type="project" value="TreeGrafter"/>
</dbReference>
<dbReference type="PANTHER" id="PTHR46659:SF1">
    <property type="entry name" value="SERINE_THREONINE_TYROSINE-INTERACTING-LIKE PROTEIN 1"/>
    <property type="match status" value="1"/>
</dbReference>
<dbReference type="PROSITE" id="PS50054">
    <property type="entry name" value="TYR_PHOSPHATASE_DUAL"/>
    <property type="match status" value="1"/>
</dbReference>
<dbReference type="InterPro" id="IPR029021">
    <property type="entry name" value="Prot-tyrosine_phosphatase-like"/>
</dbReference>
<dbReference type="GO" id="GO:0062030">
    <property type="term" value="P:negative regulation of stress granule assembly"/>
    <property type="evidence" value="ECO:0007669"/>
    <property type="project" value="TreeGrafter"/>
</dbReference>
<feature type="domain" description="Tyrosine specific protein phosphatases" evidence="4">
    <location>
        <begin position="240"/>
        <end position="312"/>
    </location>
</feature>
<feature type="domain" description="Tyrosine-protein phosphatase" evidence="3">
    <location>
        <begin position="181"/>
        <end position="323"/>
    </location>
</feature>
<evidence type="ECO:0000256" key="2">
    <source>
        <dbReference type="ARBA" id="ARBA00022912"/>
    </source>
</evidence>
<dbReference type="PANTHER" id="PTHR46659">
    <property type="entry name" value="SERINE/THREONINE/TYROSINE-INTERACTING-LIKE PROTEIN 1"/>
    <property type="match status" value="1"/>
</dbReference>
<keyword evidence="1" id="KW-0378">Hydrolase</keyword>
<dbReference type="Pfam" id="PF00782">
    <property type="entry name" value="DSPc"/>
    <property type="match status" value="1"/>
</dbReference>
<dbReference type="Gene3D" id="3.40.250.10">
    <property type="entry name" value="Rhodanese-like domain"/>
    <property type="match status" value="1"/>
</dbReference>
<protein>
    <recommendedName>
        <fullName evidence="7">Protein-tyrosine-phosphatase</fullName>
    </recommendedName>
</protein>
<dbReference type="PROSITE" id="PS50056">
    <property type="entry name" value="TYR_PHOSPHATASE_2"/>
    <property type="match status" value="1"/>
</dbReference>
<dbReference type="GO" id="GO:0001691">
    <property type="term" value="F:pseudophosphatase activity"/>
    <property type="evidence" value="ECO:0007669"/>
    <property type="project" value="TreeGrafter"/>
</dbReference>
<dbReference type="PROSITE" id="PS00383">
    <property type="entry name" value="TYR_PHOSPHATASE_1"/>
    <property type="match status" value="1"/>
</dbReference>
<proteinExistence type="predicted"/>
<dbReference type="CDD" id="cd14498">
    <property type="entry name" value="DSP"/>
    <property type="match status" value="1"/>
</dbReference>
<dbReference type="SMART" id="SM00195">
    <property type="entry name" value="DSPc"/>
    <property type="match status" value="1"/>
</dbReference>
<dbReference type="GO" id="GO:0005739">
    <property type="term" value="C:mitochondrion"/>
    <property type="evidence" value="ECO:0007669"/>
    <property type="project" value="TreeGrafter"/>
</dbReference>
<evidence type="ECO:0000313" key="6">
    <source>
        <dbReference type="Proteomes" id="UP000677054"/>
    </source>
</evidence>
<dbReference type="GO" id="GO:0004721">
    <property type="term" value="F:phosphoprotein phosphatase activity"/>
    <property type="evidence" value="ECO:0007669"/>
    <property type="project" value="UniProtKB-KW"/>
</dbReference>
<keyword evidence="2" id="KW-0904">Protein phosphatase</keyword>
<gene>
    <name evidence="5" type="ORF">DSTB1V02_LOCUS3024</name>
</gene>
<evidence type="ECO:0000256" key="1">
    <source>
        <dbReference type="ARBA" id="ARBA00022801"/>
    </source>
</evidence>
<accession>A0A7R8X9L4</accession>
<dbReference type="InterPro" id="IPR036873">
    <property type="entry name" value="Rhodanese-like_dom_sf"/>
</dbReference>
<dbReference type="OrthoDB" id="10252009at2759"/>
<dbReference type="GO" id="GO:0019903">
    <property type="term" value="F:protein phosphatase binding"/>
    <property type="evidence" value="ECO:0007669"/>
    <property type="project" value="TreeGrafter"/>
</dbReference>
<sequence>MGCGPSKKCKWKKSTLGRVSQYQMEASQELDGLKKMPISLDCDNGSTSGRISVKRFHNLIYDGFYAPFLKNPFYVVVIDTRSEVAFVHSHVITARWHGHINFSEKNFDFLKFSLIVMYDQDGTGLDNKDSNLRKLFDSLRNRRFEPLCLTGGIEGIEASCPYLLTKNQFPIRERSITLNWYPLMIQEGSLYLGRADQALNPAIVRSLDLTHIVCLTDTIPIGIFPTVSYLICPLCEESPADLLQKLPTILQFMREATLQKGRLLVHCDQGVNRSPVVVMAYLMTTLCCSLEDAYYYLKGLRRVLLPTETFLQQLILYEEELYGKPLTHLEDLWL</sequence>
<evidence type="ECO:0000259" key="3">
    <source>
        <dbReference type="PROSITE" id="PS50054"/>
    </source>
</evidence>
<dbReference type="InterPro" id="IPR016130">
    <property type="entry name" value="Tyr_Pase_AS"/>
</dbReference>
<dbReference type="EMBL" id="CAJPEV010000366">
    <property type="protein sequence ID" value="CAG0884508.1"/>
    <property type="molecule type" value="Genomic_DNA"/>
</dbReference>
<dbReference type="AlphaFoldDB" id="A0A7R8X9L4"/>
<keyword evidence="6" id="KW-1185">Reference proteome</keyword>
<organism evidence="5">
    <name type="scientific">Darwinula stevensoni</name>
    <dbReference type="NCBI Taxonomy" id="69355"/>
    <lineage>
        <taxon>Eukaryota</taxon>
        <taxon>Metazoa</taxon>
        <taxon>Ecdysozoa</taxon>
        <taxon>Arthropoda</taxon>
        <taxon>Crustacea</taxon>
        <taxon>Oligostraca</taxon>
        <taxon>Ostracoda</taxon>
        <taxon>Podocopa</taxon>
        <taxon>Podocopida</taxon>
        <taxon>Darwinulocopina</taxon>
        <taxon>Darwinuloidea</taxon>
        <taxon>Darwinulidae</taxon>
        <taxon>Darwinula</taxon>
    </lineage>
</organism>
<dbReference type="GO" id="GO:0004864">
    <property type="term" value="F:protein phosphatase inhibitor activity"/>
    <property type="evidence" value="ECO:0007669"/>
    <property type="project" value="TreeGrafter"/>
</dbReference>